<name>A0A841BJC0_9ACTN</name>
<evidence type="ECO:0000256" key="1">
    <source>
        <dbReference type="ARBA" id="ARBA00004196"/>
    </source>
</evidence>
<dbReference type="InterPro" id="IPR051313">
    <property type="entry name" value="Bact_iron-sidero_bind"/>
</dbReference>
<evidence type="ECO:0000256" key="2">
    <source>
        <dbReference type="ARBA" id="ARBA00008814"/>
    </source>
</evidence>
<dbReference type="Gene3D" id="3.40.50.1980">
    <property type="entry name" value="Nitrogenase molybdenum iron protein domain"/>
    <property type="match status" value="2"/>
</dbReference>
<dbReference type="GO" id="GO:1901678">
    <property type="term" value="P:iron coordination entity transport"/>
    <property type="evidence" value="ECO:0007669"/>
    <property type="project" value="UniProtKB-ARBA"/>
</dbReference>
<dbReference type="PANTHER" id="PTHR30532:SF24">
    <property type="entry name" value="FERRIC ENTEROBACTIN-BINDING PERIPLASMIC PROTEIN FEPB"/>
    <property type="match status" value="1"/>
</dbReference>
<dbReference type="SUPFAM" id="SSF53807">
    <property type="entry name" value="Helical backbone' metal receptor"/>
    <property type="match status" value="1"/>
</dbReference>
<dbReference type="PROSITE" id="PS51257">
    <property type="entry name" value="PROKAR_LIPOPROTEIN"/>
    <property type="match status" value="1"/>
</dbReference>
<feature type="chain" id="PRO_5039457928" evidence="6">
    <location>
        <begin position="28"/>
        <end position="344"/>
    </location>
</feature>
<gene>
    <name evidence="8" type="ORF">F4553_001733</name>
</gene>
<feature type="signal peptide" evidence="6">
    <location>
        <begin position="1"/>
        <end position="27"/>
    </location>
</feature>
<dbReference type="GO" id="GO:0030288">
    <property type="term" value="C:outer membrane-bounded periplasmic space"/>
    <property type="evidence" value="ECO:0007669"/>
    <property type="project" value="TreeGrafter"/>
</dbReference>
<evidence type="ECO:0000259" key="7">
    <source>
        <dbReference type="Pfam" id="PF01497"/>
    </source>
</evidence>
<proteinExistence type="inferred from homology"/>
<evidence type="ECO:0000256" key="5">
    <source>
        <dbReference type="SAM" id="MobiDB-lite"/>
    </source>
</evidence>
<comment type="caution">
    <text evidence="8">The sequence shown here is derived from an EMBL/GenBank/DDBJ whole genome shotgun (WGS) entry which is preliminary data.</text>
</comment>
<comment type="subcellular location">
    <subcellularLocation>
        <location evidence="1">Cell envelope</location>
    </subcellularLocation>
</comment>
<comment type="similarity">
    <text evidence="2">Belongs to the bacterial solute-binding protein 8 family.</text>
</comment>
<dbReference type="Pfam" id="PF01497">
    <property type="entry name" value="Peripla_BP_2"/>
    <property type="match status" value="1"/>
</dbReference>
<dbReference type="InterPro" id="IPR006311">
    <property type="entry name" value="TAT_signal"/>
</dbReference>
<dbReference type="RefSeq" id="WP_184834227.1">
    <property type="nucleotide sequence ID" value="NZ_JACHMN010000002.1"/>
</dbReference>
<dbReference type="Proteomes" id="UP000587527">
    <property type="component" value="Unassembled WGS sequence"/>
</dbReference>
<evidence type="ECO:0000256" key="4">
    <source>
        <dbReference type="ARBA" id="ARBA00022729"/>
    </source>
</evidence>
<evidence type="ECO:0000256" key="3">
    <source>
        <dbReference type="ARBA" id="ARBA00022448"/>
    </source>
</evidence>
<feature type="region of interest" description="Disordered" evidence="5">
    <location>
        <begin position="31"/>
        <end position="52"/>
    </location>
</feature>
<keyword evidence="3" id="KW-0813">Transport</keyword>
<dbReference type="AlphaFoldDB" id="A0A841BJC0"/>
<organism evidence="8 9">
    <name type="scientific">Allocatelliglobosispora scoriae</name>
    <dbReference type="NCBI Taxonomy" id="643052"/>
    <lineage>
        <taxon>Bacteria</taxon>
        <taxon>Bacillati</taxon>
        <taxon>Actinomycetota</taxon>
        <taxon>Actinomycetes</taxon>
        <taxon>Micromonosporales</taxon>
        <taxon>Micromonosporaceae</taxon>
        <taxon>Allocatelliglobosispora</taxon>
    </lineage>
</organism>
<dbReference type="EMBL" id="JACHMN010000002">
    <property type="protein sequence ID" value="MBB5868354.1"/>
    <property type="molecule type" value="Genomic_DNA"/>
</dbReference>
<reference evidence="8 9" key="1">
    <citation type="submission" date="2020-08" db="EMBL/GenBank/DDBJ databases">
        <title>Sequencing the genomes of 1000 actinobacteria strains.</title>
        <authorList>
            <person name="Klenk H.-P."/>
        </authorList>
    </citation>
    <scope>NUCLEOTIDE SEQUENCE [LARGE SCALE GENOMIC DNA]</scope>
    <source>
        <strain evidence="8 9">DSM 45362</strain>
    </source>
</reference>
<sequence length="344" mass="36951">MTRINANVSRRGLLLGAGAMAAAGLLAACGDDTEPTTASSPAKPKPTGPWSFTDDRGKTISLPAYPQRLVCQTGPAAALWDYGIASVGLFGPQTRPDGGRELETGSLDLAKLTAIGGAEWGDFNLEQYAALTPDLLVTTVFDDQLWYVPEESLDKIGKIAPIAALQVESKNLPDVLARFLDLAVSLGVDRESELVKKAKGDFDKASEDLRGVLAAKPGLKVLAVSATKDEIYFAKPKDVTDLDYFGTLGMGLVQPGGPDDYWEVASWEKADRYPADLIIYDARGYEALPLAEARKVPTFQKLPAVQADQVAAWKHLVPPSYQQVTVALKEMAETISRSRTDIVA</sequence>
<feature type="domain" description="Fe/B12 periplasmic-binding" evidence="7">
    <location>
        <begin position="121"/>
        <end position="314"/>
    </location>
</feature>
<dbReference type="InterPro" id="IPR002491">
    <property type="entry name" value="ABC_transptr_periplasmic_BD"/>
</dbReference>
<evidence type="ECO:0000313" key="8">
    <source>
        <dbReference type="EMBL" id="MBB5868354.1"/>
    </source>
</evidence>
<evidence type="ECO:0000313" key="9">
    <source>
        <dbReference type="Proteomes" id="UP000587527"/>
    </source>
</evidence>
<dbReference type="PANTHER" id="PTHR30532">
    <property type="entry name" value="IRON III DICITRATE-BINDING PERIPLASMIC PROTEIN"/>
    <property type="match status" value="1"/>
</dbReference>
<accession>A0A841BJC0</accession>
<protein>
    <submittedName>
        <fullName evidence="8">Iron complex transport system substrate-binding protein</fullName>
    </submittedName>
</protein>
<keyword evidence="9" id="KW-1185">Reference proteome</keyword>
<dbReference type="PROSITE" id="PS51318">
    <property type="entry name" value="TAT"/>
    <property type="match status" value="1"/>
</dbReference>
<evidence type="ECO:0000256" key="6">
    <source>
        <dbReference type="SAM" id="SignalP"/>
    </source>
</evidence>
<keyword evidence="4 6" id="KW-0732">Signal</keyword>